<dbReference type="OrthoDB" id="8951775at2"/>
<dbReference type="InterPro" id="IPR021340">
    <property type="entry name" value="DUF2957"/>
</dbReference>
<dbReference type="Pfam" id="PF11170">
    <property type="entry name" value="DUF2957"/>
    <property type="match status" value="1"/>
</dbReference>
<organism evidence="2 3">
    <name type="scientific">Paraburkholderia phenazinium</name>
    <dbReference type="NCBI Taxonomy" id="60549"/>
    <lineage>
        <taxon>Bacteria</taxon>
        <taxon>Pseudomonadati</taxon>
        <taxon>Pseudomonadota</taxon>
        <taxon>Betaproteobacteria</taxon>
        <taxon>Burkholderiales</taxon>
        <taxon>Burkholderiaceae</taxon>
        <taxon>Paraburkholderia</taxon>
    </lineage>
</organism>
<protein>
    <recommendedName>
        <fullName evidence="4">DUF2957 family protein</fullName>
    </recommendedName>
</protein>
<dbReference type="Proteomes" id="UP000199706">
    <property type="component" value="Unassembled WGS sequence"/>
</dbReference>
<dbReference type="AlphaFoldDB" id="A0A1G8J1S4"/>
<dbReference type="RefSeq" id="WP_090691498.1">
    <property type="nucleotide sequence ID" value="NZ_CADERL010000008.1"/>
</dbReference>
<dbReference type="PROSITE" id="PS51257">
    <property type="entry name" value="PROKAR_LIPOPROTEIN"/>
    <property type="match status" value="1"/>
</dbReference>
<reference evidence="2 3" key="1">
    <citation type="submission" date="2016-10" db="EMBL/GenBank/DDBJ databases">
        <authorList>
            <person name="de Groot N.N."/>
        </authorList>
    </citation>
    <scope>NUCLEOTIDE SEQUENCE [LARGE SCALE GENOMIC DNA]</scope>
    <source>
        <strain evidence="2 3">LMG 2247</strain>
    </source>
</reference>
<evidence type="ECO:0000313" key="3">
    <source>
        <dbReference type="Proteomes" id="UP000199706"/>
    </source>
</evidence>
<gene>
    <name evidence="2" type="ORF">SAMN05216466_119102</name>
</gene>
<accession>A0A1G8J1S4</accession>
<keyword evidence="1" id="KW-0732">Signal</keyword>
<proteinExistence type="predicted"/>
<dbReference type="EMBL" id="FNCJ01000019">
    <property type="protein sequence ID" value="SDI25012.1"/>
    <property type="molecule type" value="Genomic_DNA"/>
</dbReference>
<feature type="chain" id="PRO_5011466729" description="DUF2957 family protein" evidence="1">
    <location>
        <begin position="26"/>
        <end position="551"/>
    </location>
</feature>
<sequence length="551" mass="56753">MAHRESRRGFAVFIISALAFPLLLAACNGSSPGAPGPISVTQCTGSTCTPQGAPSSTPVVVKQLCPESLDYSTTYSGGSGSGEYIKMQFDSTKMQYQMTFVESFVPTSSGQINQSRAGLTITGSYVHPNQYQVTDSSGNVTTPYGLPTAEQNRCAILLENGATSDGTYSITVNPQDPPMLFVGQGIIGGGIPGSSIQFNGVQLFPGYTIGGVPARTFDSYPFLGFSQTVTDFSQVAGTYNELGFRMTPEGTSFQTGAPVVTTGSNIGWQPDAIQASETFNADGSCVPDSSTYSCKSTGAPWTLRTNADGTPDNVFVSKPPSGQQYFPAVGQSITQLVGGTNNAHGVMIVGNVNGQLVPVIIRVGYASTSGTNPFASVLDDQIGISLLAPATQLASGALSGGYIGANSASACGAVTYANAVQGTVVINGQYTSAYASAGACIDGSASFAPSVNYTSTLFQGSVGKLINPFKTVDSSDFNFDYTQSKPGLVNVTAARPLMSGSTSIYKAGDTGVMVQVGPVYGLLMNGVNTPSTTPTQAGVVNPYLSIGAFVQ</sequence>
<feature type="signal peptide" evidence="1">
    <location>
        <begin position="1"/>
        <end position="25"/>
    </location>
</feature>
<evidence type="ECO:0008006" key="4">
    <source>
        <dbReference type="Google" id="ProtNLM"/>
    </source>
</evidence>
<evidence type="ECO:0000313" key="2">
    <source>
        <dbReference type="EMBL" id="SDI25012.1"/>
    </source>
</evidence>
<evidence type="ECO:0000256" key="1">
    <source>
        <dbReference type="SAM" id="SignalP"/>
    </source>
</evidence>
<name>A0A1G8J1S4_9BURK</name>